<dbReference type="InterPro" id="IPR029058">
    <property type="entry name" value="AB_hydrolase_fold"/>
</dbReference>
<dbReference type="Pfam" id="PF00561">
    <property type="entry name" value="Abhydrolase_1"/>
    <property type="match status" value="1"/>
</dbReference>
<evidence type="ECO:0000313" key="3">
    <source>
        <dbReference type="Proteomes" id="UP001172673"/>
    </source>
</evidence>
<dbReference type="SUPFAM" id="SSF53474">
    <property type="entry name" value="alpha/beta-Hydrolases"/>
    <property type="match status" value="1"/>
</dbReference>
<keyword evidence="3" id="KW-1185">Reference proteome</keyword>
<dbReference type="PANTHER" id="PTHR43798:SF5">
    <property type="entry name" value="MONOACYLGLYCEROL LIPASE ABHD6"/>
    <property type="match status" value="1"/>
</dbReference>
<reference evidence="2" key="1">
    <citation type="submission" date="2022-10" db="EMBL/GenBank/DDBJ databases">
        <title>Culturing micro-colonial fungi from biological soil crusts in the Mojave desert and describing Neophaeococcomyces mojavensis, and introducing the new genera and species Taxawa tesnikishii.</title>
        <authorList>
            <person name="Kurbessoian T."/>
            <person name="Stajich J.E."/>
        </authorList>
    </citation>
    <scope>NUCLEOTIDE SEQUENCE</scope>
    <source>
        <strain evidence="2">TK_41</strain>
    </source>
</reference>
<sequence>MATYQTAKTQYITTHDNAIKFAYRQFGTPSISGVPLLFLIHFRGTMDKWDPLLINSTAQHREVILVDYAGLGQSTGRVATSFRESAADIATFLSLIGVKKVDVLGFSIGALVGQLLALNHSTTSDQEKSLHVRKLIIAGSSSSIGPDMPETTNDYKTAATAATLTVQEFKELFFPRNAAGEKAAEEWWARVSERNESTSGEVPSDWGSQGFKDGGAAIQAQAGAYGKILDVEGSKGLEGTYDRLGELKMPVLVAQGSDDFMFPTINSFHLQQKVPNGQLIVYPNSGHGFLYQYAETFAKHVGIFLDA</sequence>
<dbReference type="GO" id="GO:0016020">
    <property type="term" value="C:membrane"/>
    <property type="evidence" value="ECO:0007669"/>
    <property type="project" value="TreeGrafter"/>
</dbReference>
<accession>A0AA38X2W2</accession>
<comment type="caution">
    <text evidence="2">The sequence shown here is derived from an EMBL/GenBank/DDBJ whole genome shotgun (WGS) entry which is preliminary data.</text>
</comment>
<evidence type="ECO:0000313" key="2">
    <source>
        <dbReference type="EMBL" id="KAJ9605710.1"/>
    </source>
</evidence>
<dbReference type="Gene3D" id="3.40.50.1820">
    <property type="entry name" value="alpha/beta hydrolase"/>
    <property type="match status" value="1"/>
</dbReference>
<dbReference type="PANTHER" id="PTHR43798">
    <property type="entry name" value="MONOACYLGLYCEROL LIPASE"/>
    <property type="match status" value="1"/>
</dbReference>
<protein>
    <recommendedName>
        <fullName evidence="1">AB hydrolase-1 domain-containing protein</fullName>
    </recommendedName>
</protein>
<evidence type="ECO:0000259" key="1">
    <source>
        <dbReference type="Pfam" id="PF00561"/>
    </source>
</evidence>
<feature type="domain" description="AB hydrolase-1" evidence="1">
    <location>
        <begin position="42"/>
        <end position="290"/>
    </location>
</feature>
<proteinExistence type="predicted"/>
<name>A0AA38X2W2_9EURO</name>
<dbReference type="AlphaFoldDB" id="A0AA38X2W2"/>
<organism evidence="2 3">
    <name type="scientific">Cladophialophora chaetospira</name>
    <dbReference type="NCBI Taxonomy" id="386627"/>
    <lineage>
        <taxon>Eukaryota</taxon>
        <taxon>Fungi</taxon>
        <taxon>Dikarya</taxon>
        <taxon>Ascomycota</taxon>
        <taxon>Pezizomycotina</taxon>
        <taxon>Eurotiomycetes</taxon>
        <taxon>Chaetothyriomycetidae</taxon>
        <taxon>Chaetothyriales</taxon>
        <taxon>Herpotrichiellaceae</taxon>
        <taxon>Cladophialophora</taxon>
    </lineage>
</organism>
<gene>
    <name evidence="2" type="ORF">H2200_009559</name>
</gene>
<dbReference type="EMBL" id="JAPDRK010000015">
    <property type="protein sequence ID" value="KAJ9605710.1"/>
    <property type="molecule type" value="Genomic_DNA"/>
</dbReference>
<dbReference type="Proteomes" id="UP001172673">
    <property type="component" value="Unassembled WGS sequence"/>
</dbReference>
<dbReference type="InterPro" id="IPR000073">
    <property type="entry name" value="AB_hydrolase_1"/>
</dbReference>
<dbReference type="InterPro" id="IPR050266">
    <property type="entry name" value="AB_hydrolase_sf"/>
</dbReference>
<dbReference type="GO" id="GO:0046464">
    <property type="term" value="P:acylglycerol catabolic process"/>
    <property type="evidence" value="ECO:0007669"/>
    <property type="project" value="TreeGrafter"/>
</dbReference>
<dbReference type="GO" id="GO:0047372">
    <property type="term" value="F:monoacylglycerol lipase activity"/>
    <property type="evidence" value="ECO:0007669"/>
    <property type="project" value="TreeGrafter"/>
</dbReference>